<protein>
    <recommendedName>
        <fullName evidence="3">Carboxyvinyl-carboxyphosphonate phosphorylmutase</fullName>
    </recommendedName>
</protein>
<dbReference type="Proteomes" id="UP000013827">
    <property type="component" value="Unassembled WGS sequence"/>
</dbReference>
<dbReference type="InterPro" id="IPR015813">
    <property type="entry name" value="Pyrv/PenolPyrv_kinase-like_dom"/>
</dbReference>
<accession>A0A0D3KSI8</accession>
<reference evidence="1" key="2">
    <citation type="submission" date="2024-10" db="UniProtKB">
        <authorList>
            <consortium name="EnsemblProtists"/>
        </authorList>
    </citation>
    <scope>IDENTIFICATION</scope>
</reference>
<dbReference type="GO" id="GO:0003824">
    <property type="term" value="F:catalytic activity"/>
    <property type="evidence" value="ECO:0007669"/>
    <property type="project" value="InterPro"/>
</dbReference>
<dbReference type="GeneID" id="17283996"/>
<reference evidence="2" key="1">
    <citation type="journal article" date="2013" name="Nature">
        <title>Pan genome of the phytoplankton Emiliania underpins its global distribution.</title>
        <authorList>
            <person name="Read B.A."/>
            <person name="Kegel J."/>
            <person name="Klute M.J."/>
            <person name="Kuo A."/>
            <person name="Lefebvre S.C."/>
            <person name="Maumus F."/>
            <person name="Mayer C."/>
            <person name="Miller J."/>
            <person name="Monier A."/>
            <person name="Salamov A."/>
            <person name="Young J."/>
            <person name="Aguilar M."/>
            <person name="Claverie J.M."/>
            <person name="Frickenhaus S."/>
            <person name="Gonzalez K."/>
            <person name="Herman E.K."/>
            <person name="Lin Y.C."/>
            <person name="Napier J."/>
            <person name="Ogata H."/>
            <person name="Sarno A.F."/>
            <person name="Shmutz J."/>
            <person name="Schroeder D."/>
            <person name="de Vargas C."/>
            <person name="Verret F."/>
            <person name="von Dassow P."/>
            <person name="Valentin K."/>
            <person name="Van de Peer Y."/>
            <person name="Wheeler G."/>
            <person name="Dacks J.B."/>
            <person name="Delwiche C.F."/>
            <person name="Dyhrman S.T."/>
            <person name="Glockner G."/>
            <person name="John U."/>
            <person name="Richards T."/>
            <person name="Worden A.Z."/>
            <person name="Zhang X."/>
            <person name="Grigoriev I.V."/>
            <person name="Allen A.E."/>
            <person name="Bidle K."/>
            <person name="Borodovsky M."/>
            <person name="Bowler C."/>
            <person name="Brownlee C."/>
            <person name="Cock J.M."/>
            <person name="Elias M."/>
            <person name="Gladyshev V.N."/>
            <person name="Groth M."/>
            <person name="Guda C."/>
            <person name="Hadaegh A."/>
            <person name="Iglesias-Rodriguez M.D."/>
            <person name="Jenkins J."/>
            <person name="Jones B.M."/>
            <person name="Lawson T."/>
            <person name="Leese F."/>
            <person name="Lindquist E."/>
            <person name="Lobanov A."/>
            <person name="Lomsadze A."/>
            <person name="Malik S.B."/>
            <person name="Marsh M.E."/>
            <person name="Mackinder L."/>
            <person name="Mock T."/>
            <person name="Mueller-Roeber B."/>
            <person name="Pagarete A."/>
            <person name="Parker M."/>
            <person name="Probert I."/>
            <person name="Quesneville H."/>
            <person name="Raines C."/>
            <person name="Rensing S.A."/>
            <person name="Riano-Pachon D.M."/>
            <person name="Richier S."/>
            <person name="Rokitta S."/>
            <person name="Shiraiwa Y."/>
            <person name="Soanes D.M."/>
            <person name="van der Giezen M."/>
            <person name="Wahlund T.M."/>
            <person name="Williams B."/>
            <person name="Wilson W."/>
            <person name="Wolfe G."/>
            <person name="Wurch L.L."/>
        </authorList>
    </citation>
    <scope>NUCLEOTIDE SEQUENCE</scope>
</reference>
<dbReference type="PANTHER" id="PTHR42905:SF2">
    <property type="entry name" value="PHOSPHOENOLPYRUVATE CARBOXYLASE FAMILY PROTEIN"/>
    <property type="match status" value="1"/>
</dbReference>
<evidence type="ECO:0000313" key="1">
    <source>
        <dbReference type="EnsemblProtists" id="EOD38723"/>
    </source>
</evidence>
<dbReference type="EnsemblProtists" id="EOD38723">
    <property type="protein sequence ID" value="EOD38723"/>
    <property type="gene ID" value="EMIHUDRAFT_251667"/>
</dbReference>
<dbReference type="Pfam" id="PF13714">
    <property type="entry name" value="PEP_mutase"/>
    <property type="match status" value="1"/>
</dbReference>
<dbReference type="STRING" id="2903.R1DTD5"/>
<proteinExistence type="predicted"/>
<dbReference type="PANTHER" id="PTHR42905">
    <property type="entry name" value="PHOSPHOENOLPYRUVATE CARBOXYLASE"/>
    <property type="match status" value="1"/>
</dbReference>
<sequence length="91" mass="9412">MSSAPARLRSLLARPGCHLMPCCFDPLSARLVEASGFPVTFASGFSVAAAHGLPDTGLLSYGEMEHAMRRITGSLKAVPCIGDGDTGYGNA</sequence>
<evidence type="ECO:0008006" key="3">
    <source>
        <dbReference type="Google" id="ProtNLM"/>
    </source>
</evidence>
<dbReference type="PaxDb" id="2903-EOD38723"/>
<keyword evidence="2" id="KW-1185">Reference proteome</keyword>
<dbReference type="AlphaFoldDB" id="A0A0D3KSI8"/>
<dbReference type="HOGENOM" id="CLU_027389_5_2_1"/>
<organism evidence="1 2">
    <name type="scientific">Emiliania huxleyi (strain CCMP1516)</name>
    <dbReference type="NCBI Taxonomy" id="280463"/>
    <lineage>
        <taxon>Eukaryota</taxon>
        <taxon>Haptista</taxon>
        <taxon>Haptophyta</taxon>
        <taxon>Prymnesiophyceae</taxon>
        <taxon>Isochrysidales</taxon>
        <taxon>Noelaerhabdaceae</taxon>
        <taxon>Emiliania</taxon>
    </lineage>
</organism>
<evidence type="ECO:0000313" key="2">
    <source>
        <dbReference type="Proteomes" id="UP000013827"/>
    </source>
</evidence>
<dbReference type="KEGG" id="ehx:EMIHUDRAFT_251667"/>
<dbReference type="SUPFAM" id="SSF51621">
    <property type="entry name" value="Phosphoenolpyruvate/pyruvate domain"/>
    <property type="match status" value="1"/>
</dbReference>
<dbReference type="eggNOG" id="KOG1260">
    <property type="taxonomic scope" value="Eukaryota"/>
</dbReference>
<dbReference type="Gene3D" id="3.20.20.60">
    <property type="entry name" value="Phosphoenolpyruvate-binding domains"/>
    <property type="match status" value="1"/>
</dbReference>
<dbReference type="RefSeq" id="XP_005791152.1">
    <property type="nucleotide sequence ID" value="XM_005791095.1"/>
</dbReference>
<name>A0A0D3KSI8_EMIH1</name>
<dbReference type="InterPro" id="IPR040442">
    <property type="entry name" value="Pyrv_kinase-like_dom_sf"/>
</dbReference>